<sequence>MKYQRNLEEAQKAELAAWLSTRPTWVLWLRGYGIVEQIRQMKNRFRRQHVLAEAGPMMNLLHSSDADDAPFEVDNWTDYFTFLNLEPDDEELKSQV</sequence>
<name>A0A915EPU4_9BILA</name>
<evidence type="ECO:0000313" key="2">
    <source>
        <dbReference type="WBParaSite" id="jg8113"/>
    </source>
</evidence>
<accession>A0A915EPU4</accession>
<organism evidence="1 2">
    <name type="scientific">Ditylenchus dipsaci</name>
    <dbReference type="NCBI Taxonomy" id="166011"/>
    <lineage>
        <taxon>Eukaryota</taxon>
        <taxon>Metazoa</taxon>
        <taxon>Ecdysozoa</taxon>
        <taxon>Nematoda</taxon>
        <taxon>Chromadorea</taxon>
        <taxon>Rhabditida</taxon>
        <taxon>Tylenchina</taxon>
        <taxon>Tylenchomorpha</taxon>
        <taxon>Sphaerularioidea</taxon>
        <taxon>Anguinidae</taxon>
        <taxon>Anguininae</taxon>
        <taxon>Ditylenchus</taxon>
    </lineage>
</organism>
<proteinExistence type="predicted"/>
<reference evidence="2" key="1">
    <citation type="submission" date="2022-11" db="UniProtKB">
        <authorList>
            <consortium name="WormBaseParasite"/>
        </authorList>
    </citation>
    <scope>IDENTIFICATION</scope>
</reference>
<evidence type="ECO:0000313" key="1">
    <source>
        <dbReference type="Proteomes" id="UP000887574"/>
    </source>
</evidence>
<dbReference type="WBParaSite" id="jg8113">
    <property type="protein sequence ID" value="jg8113"/>
    <property type="gene ID" value="jg8113"/>
</dbReference>
<protein>
    <submittedName>
        <fullName evidence="2">Uncharacterized protein</fullName>
    </submittedName>
</protein>
<dbReference type="Proteomes" id="UP000887574">
    <property type="component" value="Unplaced"/>
</dbReference>
<dbReference type="AlphaFoldDB" id="A0A915EPU4"/>
<keyword evidence="1" id="KW-1185">Reference proteome</keyword>